<dbReference type="GO" id="GO:0110051">
    <property type="term" value="P:metabolite repair"/>
    <property type="evidence" value="ECO:0007669"/>
    <property type="project" value="TreeGrafter"/>
</dbReference>
<dbReference type="HAMAP" id="MF_01965">
    <property type="entry name" value="NADHX_dehydratase"/>
    <property type="match status" value="1"/>
</dbReference>
<keyword evidence="9 18" id="KW-0630">Potassium</keyword>
<keyword evidence="11 18" id="KW-0413">Isomerase</keyword>
<dbReference type="PANTHER" id="PTHR12592:SF0">
    <property type="entry name" value="ATP-DEPENDENT (S)-NAD(P)H-HYDRATE DEHYDRATASE"/>
    <property type="match status" value="1"/>
</dbReference>
<feature type="binding site" evidence="17">
    <location>
        <position position="393"/>
    </location>
    <ligand>
        <name>(6S)-NADPHX</name>
        <dbReference type="ChEBI" id="CHEBI:64076"/>
    </ligand>
</feature>
<feature type="domain" description="Rhodanese" evidence="20">
    <location>
        <begin position="43"/>
        <end position="90"/>
    </location>
</feature>
<dbReference type="GO" id="GO:0046496">
    <property type="term" value="P:nicotinamide nucleotide metabolic process"/>
    <property type="evidence" value="ECO:0007669"/>
    <property type="project" value="UniProtKB-UniRule"/>
</dbReference>
<name>A0A0K2SJ53_LIMPI</name>
<feature type="binding site" evidence="17">
    <location>
        <begin position="430"/>
        <end position="434"/>
    </location>
    <ligand>
        <name>AMP</name>
        <dbReference type="ChEBI" id="CHEBI:456215"/>
    </ligand>
</feature>
<feature type="binding site" evidence="18">
    <location>
        <position position="57"/>
    </location>
    <ligand>
        <name>K(+)</name>
        <dbReference type="ChEBI" id="CHEBI:29103"/>
    </ligand>
</feature>
<dbReference type="EC" id="5.1.99.6" evidence="19"/>
<accession>A0A0K2SJ53</accession>
<proteinExistence type="inferred from homology"/>
<dbReference type="SUPFAM" id="SSF53613">
    <property type="entry name" value="Ribokinase-like"/>
    <property type="match status" value="1"/>
</dbReference>
<comment type="catalytic activity">
    <reaction evidence="2 18 19">
        <text>(6R)-NADPHX = (6S)-NADPHX</text>
        <dbReference type="Rhea" id="RHEA:32227"/>
        <dbReference type="ChEBI" id="CHEBI:64076"/>
        <dbReference type="ChEBI" id="CHEBI:64077"/>
        <dbReference type="EC" id="5.1.99.6"/>
    </reaction>
</comment>
<keyword evidence="23" id="KW-0418">Kinase</keyword>
<evidence type="ECO:0000313" key="24">
    <source>
        <dbReference type="Proteomes" id="UP000065807"/>
    </source>
</evidence>
<organism evidence="23 24">
    <name type="scientific">Limnochorda pilosa</name>
    <dbReference type="NCBI Taxonomy" id="1555112"/>
    <lineage>
        <taxon>Bacteria</taxon>
        <taxon>Bacillati</taxon>
        <taxon>Bacillota</taxon>
        <taxon>Limnochordia</taxon>
        <taxon>Limnochordales</taxon>
        <taxon>Limnochordaceae</taxon>
        <taxon>Limnochorda</taxon>
    </lineage>
</organism>
<dbReference type="GO" id="GO:0052855">
    <property type="term" value="F:ADP-dependent NAD(P)H-hydrate dehydratase activity"/>
    <property type="evidence" value="ECO:0007669"/>
    <property type="project" value="UniProtKB-UniRule"/>
</dbReference>
<protein>
    <recommendedName>
        <fullName evidence="19">Bifunctional NAD(P)H-hydrate repair enzyme</fullName>
    </recommendedName>
    <alternativeName>
        <fullName evidence="19">Nicotinamide nucleotide repair protein</fullName>
    </alternativeName>
    <domain>
        <recommendedName>
            <fullName evidence="19">ADP-dependent (S)-NAD(P)H-hydrate dehydratase</fullName>
            <ecNumber evidence="19">4.2.1.136</ecNumber>
        </recommendedName>
        <alternativeName>
            <fullName evidence="19">ADP-dependent NAD(P)HX dehydratase</fullName>
        </alternativeName>
    </domain>
    <domain>
        <recommendedName>
            <fullName evidence="19">NAD(P)H-hydrate epimerase</fullName>
            <ecNumber evidence="19">5.1.99.6</ecNumber>
        </recommendedName>
    </domain>
</protein>
<dbReference type="RefSeq" id="WP_068135547.1">
    <property type="nucleotide sequence ID" value="NZ_AP014924.1"/>
</dbReference>
<evidence type="ECO:0000256" key="17">
    <source>
        <dbReference type="HAMAP-Rule" id="MF_01965"/>
    </source>
</evidence>
<evidence type="ECO:0000313" key="23">
    <source>
        <dbReference type="EMBL" id="BAS27120.1"/>
    </source>
</evidence>
<keyword evidence="5 18" id="KW-0479">Metal-binding</keyword>
<dbReference type="STRING" id="1555112.LIP_1263"/>
<comment type="function">
    <text evidence="14 19">Bifunctional enzyme that catalyzes the epimerization of the S- and R-forms of NAD(P)HX and the dehydration of the S-form of NAD(P)HX at the expense of ADP, which is converted to AMP. This allows the repair of both epimers of NAD(P)HX, a damaged form of NAD(P)H that is a result of enzymatic or heat-dependent hydration.</text>
</comment>
<dbReference type="PROSITE" id="PS51383">
    <property type="entry name" value="YJEF_C_3"/>
    <property type="match status" value="1"/>
</dbReference>
<evidence type="ECO:0000256" key="15">
    <source>
        <dbReference type="ARBA" id="ARBA00048238"/>
    </source>
</evidence>
<dbReference type="OrthoDB" id="9806925at2"/>
<dbReference type="CDD" id="cd01171">
    <property type="entry name" value="YXKO-related"/>
    <property type="match status" value="1"/>
</dbReference>
<feature type="domain" description="YjeF N-terminal" evidence="22">
    <location>
        <begin position="9"/>
        <end position="216"/>
    </location>
</feature>
<evidence type="ECO:0000256" key="14">
    <source>
        <dbReference type="ARBA" id="ARBA00025153"/>
    </source>
</evidence>
<dbReference type="GO" id="GO:0052856">
    <property type="term" value="F:NAD(P)HX epimerase activity"/>
    <property type="evidence" value="ECO:0007669"/>
    <property type="project" value="UniProtKB-UniRule"/>
</dbReference>
<evidence type="ECO:0000256" key="9">
    <source>
        <dbReference type="ARBA" id="ARBA00022958"/>
    </source>
</evidence>
<comment type="similarity">
    <text evidence="17">Belongs to the NnrD/CARKD family.</text>
</comment>
<evidence type="ECO:0000256" key="8">
    <source>
        <dbReference type="ARBA" id="ARBA00022857"/>
    </source>
</evidence>
<dbReference type="Pfam" id="PF03853">
    <property type="entry name" value="YjeF_N"/>
    <property type="match status" value="1"/>
</dbReference>
<reference evidence="24" key="2">
    <citation type="journal article" date="2016" name="Int. J. Syst. Evol. Microbiol.">
        <title>Complete genome sequence and cell structure of Limnochorda pilosa, a Gram-negative spore-former within the phylum Firmicutes.</title>
        <authorList>
            <person name="Watanabe M."/>
            <person name="Kojima H."/>
            <person name="Fukui M."/>
        </authorList>
    </citation>
    <scope>NUCLEOTIDE SEQUENCE [LARGE SCALE GENOMIC DNA]</scope>
    <source>
        <strain evidence="24">HC45</strain>
    </source>
</reference>
<feature type="binding site" evidence="18">
    <location>
        <position position="126"/>
    </location>
    <ligand>
        <name>K(+)</name>
        <dbReference type="ChEBI" id="CHEBI:29103"/>
    </ligand>
</feature>
<evidence type="ECO:0000256" key="5">
    <source>
        <dbReference type="ARBA" id="ARBA00022723"/>
    </source>
</evidence>
<dbReference type="Pfam" id="PF01256">
    <property type="entry name" value="Carb_kinase"/>
    <property type="match status" value="1"/>
</dbReference>
<dbReference type="PANTHER" id="PTHR12592">
    <property type="entry name" value="ATP-DEPENDENT (S)-NAD(P)H-HYDRATE DEHYDRATASE FAMILY MEMBER"/>
    <property type="match status" value="1"/>
</dbReference>
<dbReference type="InterPro" id="IPR000631">
    <property type="entry name" value="CARKD"/>
</dbReference>
<evidence type="ECO:0000256" key="7">
    <source>
        <dbReference type="ARBA" id="ARBA00022840"/>
    </source>
</evidence>
<comment type="similarity">
    <text evidence="3 19">In the N-terminal section; belongs to the NnrE/AIBP family.</text>
</comment>
<dbReference type="PROSITE" id="PS01050">
    <property type="entry name" value="YJEF_C_2"/>
    <property type="match status" value="1"/>
</dbReference>
<feature type="binding site" evidence="18">
    <location>
        <position position="162"/>
    </location>
    <ligand>
        <name>K(+)</name>
        <dbReference type="ChEBI" id="CHEBI:29103"/>
    </ligand>
</feature>
<evidence type="ECO:0000259" key="21">
    <source>
        <dbReference type="PROSITE" id="PS51383"/>
    </source>
</evidence>
<dbReference type="SUPFAM" id="SSF64153">
    <property type="entry name" value="YjeF N-terminal domain-like"/>
    <property type="match status" value="1"/>
</dbReference>
<keyword evidence="7 17" id="KW-0067">ATP-binding</keyword>
<evidence type="ECO:0000256" key="13">
    <source>
        <dbReference type="ARBA" id="ARBA00023268"/>
    </source>
</evidence>
<keyword evidence="23" id="KW-0808">Transferase</keyword>
<comment type="subunit">
    <text evidence="17">Homotetramer.</text>
</comment>
<feature type="binding site" evidence="17">
    <location>
        <position position="333"/>
    </location>
    <ligand>
        <name>(6S)-NADPHX</name>
        <dbReference type="ChEBI" id="CHEBI:64076"/>
    </ligand>
</feature>
<keyword evidence="12 17" id="KW-0456">Lyase</keyword>
<evidence type="ECO:0000256" key="18">
    <source>
        <dbReference type="HAMAP-Rule" id="MF_01966"/>
    </source>
</evidence>
<feature type="binding site" evidence="18">
    <location>
        <position position="141"/>
    </location>
    <ligand>
        <name>(6S)-NADPHX</name>
        <dbReference type="ChEBI" id="CHEBI:64076"/>
    </ligand>
</feature>
<keyword evidence="13" id="KW-0511">Multifunctional enzyme</keyword>
<dbReference type="EMBL" id="AP014924">
    <property type="protein sequence ID" value="BAS27120.1"/>
    <property type="molecule type" value="Genomic_DNA"/>
</dbReference>
<feature type="binding site" evidence="18">
    <location>
        <begin position="56"/>
        <end position="60"/>
    </location>
    <ligand>
        <name>(6S)-NADPHX</name>
        <dbReference type="ChEBI" id="CHEBI:64076"/>
    </ligand>
</feature>
<feature type="domain" description="YjeF C-terminal" evidence="21">
    <location>
        <begin position="227"/>
        <end position="519"/>
    </location>
</feature>
<dbReference type="Gene3D" id="3.40.50.10260">
    <property type="entry name" value="YjeF N-terminal domain"/>
    <property type="match status" value="1"/>
</dbReference>
<comment type="catalytic activity">
    <reaction evidence="16 17 19">
        <text>(6S)-NADPHX + ADP = AMP + phosphate + NADPH + H(+)</text>
        <dbReference type="Rhea" id="RHEA:32235"/>
        <dbReference type="ChEBI" id="CHEBI:15378"/>
        <dbReference type="ChEBI" id="CHEBI:43474"/>
        <dbReference type="ChEBI" id="CHEBI:57783"/>
        <dbReference type="ChEBI" id="CHEBI:64076"/>
        <dbReference type="ChEBI" id="CHEBI:456215"/>
        <dbReference type="ChEBI" id="CHEBI:456216"/>
        <dbReference type="EC" id="4.2.1.136"/>
    </reaction>
</comment>
<evidence type="ECO:0000256" key="19">
    <source>
        <dbReference type="PIRNR" id="PIRNR017184"/>
    </source>
</evidence>
<comment type="similarity">
    <text evidence="18">Belongs to the NnrE/AIBP family.</text>
</comment>
<dbReference type="InterPro" id="IPR004443">
    <property type="entry name" value="YjeF_N_dom"/>
</dbReference>
<comment type="function">
    <text evidence="18">Catalyzes the epimerization of the S- and R-forms of NAD(P)HX, a damaged form of NAD(P)H that is a result of enzymatic or heat-dependent hydration. This is a prerequisite for the S-specific NAD(P)H-hydrate dehydratase to allow the repair of both epimers of NAD(P)HX.</text>
</comment>
<comment type="catalytic activity">
    <reaction evidence="1 18 19">
        <text>(6R)-NADHX = (6S)-NADHX</text>
        <dbReference type="Rhea" id="RHEA:32215"/>
        <dbReference type="ChEBI" id="CHEBI:64074"/>
        <dbReference type="ChEBI" id="CHEBI:64075"/>
        <dbReference type="EC" id="5.1.99.6"/>
    </reaction>
</comment>
<gene>
    <name evidence="17" type="primary">nnrD</name>
    <name evidence="18" type="synonym">nnrE</name>
    <name evidence="23" type="ORF">LIP_1263</name>
</gene>
<evidence type="ECO:0000256" key="3">
    <source>
        <dbReference type="ARBA" id="ARBA00006001"/>
    </source>
</evidence>
<comment type="cofactor">
    <cofactor evidence="17">
        <name>Mg(2+)</name>
        <dbReference type="ChEBI" id="CHEBI:18420"/>
    </cofactor>
</comment>
<dbReference type="GO" id="GO:0016301">
    <property type="term" value="F:kinase activity"/>
    <property type="evidence" value="ECO:0007669"/>
    <property type="project" value="UniProtKB-KW"/>
</dbReference>
<dbReference type="Gene3D" id="3.40.1190.20">
    <property type="match status" value="1"/>
</dbReference>
<evidence type="ECO:0000256" key="11">
    <source>
        <dbReference type="ARBA" id="ARBA00023235"/>
    </source>
</evidence>
<evidence type="ECO:0000256" key="2">
    <source>
        <dbReference type="ARBA" id="ARBA00000909"/>
    </source>
</evidence>
<dbReference type="NCBIfam" id="TIGR00197">
    <property type="entry name" value="yjeF_nterm"/>
    <property type="match status" value="1"/>
</dbReference>
<dbReference type="PIRSF" id="PIRSF017184">
    <property type="entry name" value="Nnr"/>
    <property type="match status" value="1"/>
</dbReference>
<evidence type="ECO:0000259" key="22">
    <source>
        <dbReference type="PROSITE" id="PS51385"/>
    </source>
</evidence>
<feature type="binding site" evidence="18">
    <location>
        <begin position="130"/>
        <end position="136"/>
    </location>
    <ligand>
        <name>(6S)-NADPHX</name>
        <dbReference type="ChEBI" id="CHEBI:64076"/>
    </ligand>
</feature>
<comment type="cofactor">
    <cofactor evidence="18 19">
        <name>K(+)</name>
        <dbReference type="ChEBI" id="CHEBI:29103"/>
    </cofactor>
    <text evidence="18 19">Binds 1 potassium ion per subunit.</text>
</comment>
<dbReference type="AlphaFoldDB" id="A0A0K2SJ53"/>
<comment type="function">
    <text evidence="17">Catalyzes the dehydration of the S-form of NAD(P)HX at the expense of ADP, which is converted to AMP. Together with NAD(P)HX epimerase, which catalyzes the epimerization of the S- and R-forms, the enzyme allows the repair of both epimers of NAD(P)HX, a damaged form of NAD(P)H that is a result of enzymatic or heat-dependent hydration.</text>
</comment>
<dbReference type="HAMAP" id="MF_01966">
    <property type="entry name" value="NADHX_epimerase"/>
    <property type="match status" value="1"/>
</dbReference>
<evidence type="ECO:0000256" key="4">
    <source>
        <dbReference type="ARBA" id="ARBA00009524"/>
    </source>
</evidence>
<evidence type="ECO:0000256" key="16">
    <source>
        <dbReference type="ARBA" id="ARBA00049209"/>
    </source>
</evidence>
<evidence type="ECO:0000256" key="6">
    <source>
        <dbReference type="ARBA" id="ARBA00022741"/>
    </source>
</evidence>
<dbReference type="NCBIfam" id="TIGR00196">
    <property type="entry name" value="yjeF_cterm"/>
    <property type="match status" value="1"/>
</dbReference>
<dbReference type="InterPro" id="IPR029056">
    <property type="entry name" value="Ribokinase-like"/>
</dbReference>
<comment type="catalytic activity">
    <reaction evidence="15 17 19">
        <text>(6S)-NADHX + ADP = AMP + phosphate + NADH + H(+)</text>
        <dbReference type="Rhea" id="RHEA:32223"/>
        <dbReference type="ChEBI" id="CHEBI:15378"/>
        <dbReference type="ChEBI" id="CHEBI:43474"/>
        <dbReference type="ChEBI" id="CHEBI:57945"/>
        <dbReference type="ChEBI" id="CHEBI:64074"/>
        <dbReference type="ChEBI" id="CHEBI:456215"/>
        <dbReference type="ChEBI" id="CHEBI:456216"/>
        <dbReference type="EC" id="4.2.1.136"/>
    </reaction>
</comment>
<dbReference type="InterPro" id="IPR001763">
    <property type="entry name" value="Rhodanese-like_dom"/>
</dbReference>
<keyword evidence="24" id="KW-1185">Reference proteome</keyword>
<dbReference type="InterPro" id="IPR017953">
    <property type="entry name" value="Carbohydrate_kinase_pred_CS"/>
</dbReference>
<dbReference type="GO" id="GO:0005524">
    <property type="term" value="F:ATP binding"/>
    <property type="evidence" value="ECO:0007669"/>
    <property type="project" value="UniProtKB-UniRule"/>
</dbReference>
<dbReference type="EC" id="4.2.1.136" evidence="19"/>
<dbReference type="PROSITE" id="PS50206">
    <property type="entry name" value="RHODANESE_3"/>
    <property type="match status" value="1"/>
</dbReference>
<feature type="binding site" evidence="17">
    <location>
        <position position="460"/>
    </location>
    <ligand>
        <name>(6S)-NADPHX</name>
        <dbReference type="ChEBI" id="CHEBI:64076"/>
    </ligand>
</feature>
<reference evidence="24" key="1">
    <citation type="submission" date="2015-07" db="EMBL/GenBank/DDBJ databases">
        <title>Complete genome sequence and phylogenetic analysis of Limnochorda pilosa.</title>
        <authorList>
            <person name="Watanabe M."/>
            <person name="Kojima H."/>
            <person name="Fukui M."/>
        </authorList>
    </citation>
    <scope>NUCLEOTIDE SEQUENCE [LARGE SCALE GENOMIC DNA]</scope>
    <source>
        <strain evidence="24">HC45</strain>
    </source>
</reference>
<dbReference type="InterPro" id="IPR030677">
    <property type="entry name" value="Nnr"/>
</dbReference>
<feature type="binding site" evidence="18">
    <location>
        <position position="159"/>
    </location>
    <ligand>
        <name>(6S)-NADPHX</name>
        <dbReference type="ChEBI" id="CHEBI:64076"/>
    </ligand>
</feature>
<comment type="similarity">
    <text evidence="4 19">In the C-terminal section; belongs to the NnrD/CARKD family.</text>
</comment>
<dbReference type="InterPro" id="IPR036652">
    <property type="entry name" value="YjeF_N_dom_sf"/>
</dbReference>
<dbReference type="KEGG" id="lpil:LIP_1263"/>
<feature type="binding site" evidence="17">
    <location>
        <position position="262"/>
    </location>
    <ligand>
        <name>(6S)-NADPHX</name>
        <dbReference type="ChEBI" id="CHEBI:64076"/>
    </ligand>
</feature>
<evidence type="ECO:0000256" key="10">
    <source>
        <dbReference type="ARBA" id="ARBA00023027"/>
    </source>
</evidence>
<dbReference type="Proteomes" id="UP000065807">
    <property type="component" value="Chromosome"/>
</dbReference>
<keyword evidence="8 17" id="KW-0521">NADP</keyword>
<sequence>MRLATAAMVREADGRAEALGVPTRILMENAGARVADLVQRITRPGDPVLVFCGRGNNGGDGLVAARHLRDAGRRVRVWLAAAEDAYTGDAAANLDLVRRWGIDLKLAPREALALDHGLAGHRVVVDALLGTGVTGPLRDPYPLWVAALNRFEGTVVSVDLPSGLDADTGQAHPEAVRAHWTVTLGLAKPGLFLLPGAEYAGRVEVASIGLPPEALEDPAQAPIELLEGRDVAALLPARPADSHKGTYGHLLVVAGSQGMSGAAVLVARAALRSGAGLVTLAVPASVQAQAAASLPEALTHGLPETSEGTLGVEAAREVVRLLGPRDALALGPGIGAGRETAALVFELLSREEIVVKPCVLDADALTLLAREPRRLDEAGRALGAALGMVITPHPGEMARLLGCTAGDVQADRPGKVREAATRFGAVAVLKGARTLVADPAGRWAINPTGNAGMATGGMGDVLTGAVGALLAQGLAPWDAARAAVYLHGLAGDLAAAERGAAGLLASEVADHLPAARRRVLEEAGQDG</sequence>
<dbReference type="PATRIC" id="fig|1555112.3.peg.1310"/>
<evidence type="ECO:0000256" key="12">
    <source>
        <dbReference type="ARBA" id="ARBA00023239"/>
    </source>
</evidence>
<keyword evidence="10 17" id="KW-0520">NAD</keyword>
<dbReference type="PROSITE" id="PS51385">
    <property type="entry name" value="YJEF_N"/>
    <property type="match status" value="1"/>
</dbReference>
<dbReference type="GO" id="GO:0046872">
    <property type="term" value="F:metal ion binding"/>
    <property type="evidence" value="ECO:0007669"/>
    <property type="project" value="UniProtKB-UniRule"/>
</dbReference>
<feature type="binding site" evidence="17">
    <location>
        <position position="459"/>
    </location>
    <ligand>
        <name>AMP</name>
        <dbReference type="ChEBI" id="CHEBI:456215"/>
    </ligand>
</feature>
<keyword evidence="6 17" id="KW-0547">Nucleotide-binding</keyword>
<evidence type="ECO:0000256" key="1">
    <source>
        <dbReference type="ARBA" id="ARBA00000013"/>
    </source>
</evidence>
<evidence type="ECO:0000259" key="20">
    <source>
        <dbReference type="PROSITE" id="PS50206"/>
    </source>
</evidence>